<accession>A0A124SMK2</accession>
<dbReference type="Proteomes" id="UP000069001">
    <property type="component" value="Unassembled WGS sequence"/>
</dbReference>
<gene>
    <name evidence="1" type="ORF">WS90_20840</name>
</gene>
<name>A0A124SMK2_BURCE</name>
<evidence type="ECO:0000313" key="2">
    <source>
        <dbReference type="Proteomes" id="UP000069001"/>
    </source>
</evidence>
<protein>
    <submittedName>
        <fullName evidence="1">Uncharacterized protein</fullName>
    </submittedName>
</protein>
<comment type="caution">
    <text evidence="1">The sequence shown here is derived from an EMBL/GenBank/DDBJ whole genome shotgun (WGS) entry which is preliminary data.</text>
</comment>
<proteinExistence type="predicted"/>
<reference evidence="1 2" key="1">
    <citation type="submission" date="2015-11" db="EMBL/GenBank/DDBJ databases">
        <title>Expanding the genomic diversity of Burkholderia species for the development of highly accurate diagnostics.</title>
        <authorList>
            <person name="Sahl J."/>
            <person name="Keim P."/>
            <person name="Wagner D."/>
        </authorList>
    </citation>
    <scope>NUCLEOTIDE SEQUENCE [LARGE SCALE GENOMIC DNA]</scope>
    <source>
        <strain evidence="1 2">MSMB1302</strain>
    </source>
</reference>
<dbReference type="AlphaFoldDB" id="A0A124SMK2"/>
<sequence length="114" mass="12565">MTIPTLGSSIVGFGAGGRNAGFSMKMFGLEPELVLPRWGKQKMIDAHRYLQLAVAHARQLIDEHGFQSAYCPARTHLCRTHDKTSIIGQSIDRHADAFAPWRASIPRPRLPGAT</sequence>
<evidence type="ECO:0000313" key="1">
    <source>
        <dbReference type="EMBL" id="KVK78032.1"/>
    </source>
</evidence>
<dbReference type="EMBL" id="LOYH01000081">
    <property type="protein sequence ID" value="KVK78032.1"/>
    <property type="molecule type" value="Genomic_DNA"/>
</dbReference>
<organism evidence="1 2">
    <name type="scientific">Burkholderia cepacia</name>
    <name type="common">Pseudomonas cepacia</name>
    <dbReference type="NCBI Taxonomy" id="292"/>
    <lineage>
        <taxon>Bacteria</taxon>
        <taxon>Pseudomonadati</taxon>
        <taxon>Pseudomonadota</taxon>
        <taxon>Betaproteobacteria</taxon>
        <taxon>Burkholderiales</taxon>
        <taxon>Burkholderiaceae</taxon>
        <taxon>Burkholderia</taxon>
        <taxon>Burkholderia cepacia complex</taxon>
    </lineage>
</organism>